<comment type="subunit">
    <text evidence="12">Homodimer or homotetramer.</text>
</comment>
<comment type="caution">
    <text evidence="12">Lacks conserved residue(s) required for the propagation of feature annotation.</text>
</comment>
<feature type="active site" description="Proton acceptor" evidence="12">
    <location>
        <position position="107"/>
    </location>
</feature>
<evidence type="ECO:0000256" key="3">
    <source>
        <dbReference type="ARBA" id="ARBA00022723"/>
    </source>
</evidence>
<evidence type="ECO:0000256" key="8">
    <source>
        <dbReference type="ARBA" id="ARBA00051651"/>
    </source>
</evidence>
<comment type="catalytic activity">
    <reaction evidence="8 12 13">
        <text>H2O2 + AH2 = A + 2 H2O</text>
        <dbReference type="Rhea" id="RHEA:30275"/>
        <dbReference type="ChEBI" id="CHEBI:13193"/>
        <dbReference type="ChEBI" id="CHEBI:15377"/>
        <dbReference type="ChEBI" id="CHEBI:16240"/>
        <dbReference type="ChEBI" id="CHEBI:17499"/>
        <dbReference type="EC" id="1.11.1.21"/>
    </reaction>
</comment>
<comment type="caution">
    <text evidence="15">The sequence shown here is derived from an EMBL/GenBank/DDBJ whole genome shotgun (WGS) entry which is preliminary data.</text>
</comment>
<dbReference type="NCBIfam" id="TIGR00198">
    <property type="entry name" value="cat_per_HPI"/>
    <property type="match status" value="1"/>
</dbReference>
<keyword evidence="4 12" id="KW-0560">Oxidoreductase</keyword>
<comment type="function">
    <text evidence="12">Bifunctional enzyme with both catalase and broad-spectrum peroxidase activity.</text>
</comment>
<keyword evidence="3 12" id="KW-0479">Metal-binding</keyword>
<evidence type="ECO:0000256" key="1">
    <source>
        <dbReference type="ARBA" id="ARBA00022559"/>
    </source>
</evidence>
<evidence type="ECO:0000256" key="5">
    <source>
        <dbReference type="ARBA" id="ARBA00023004"/>
    </source>
</evidence>
<dbReference type="CDD" id="cd00649">
    <property type="entry name" value="catalase_peroxidase_1"/>
    <property type="match status" value="1"/>
</dbReference>
<proteinExistence type="inferred from homology"/>
<dbReference type="GO" id="GO:0070301">
    <property type="term" value="P:cellular response to hydrogen peroxide"/>
    <property type="evidence" value="ECO:0007669"/>
    <property type="project" value="TreeGrafter"/>
</dbReference>
<dbReference type="PRINTS" id="PR00458">
    <property type="entry name" value="PEROXIDASE"/>
</dbReference>
<evidence type="ECO:0000256" key="6">
    <source>
        <dbReference type="ARBA" id="ARBA00023324"/>
    </source>
</evidence>
<dbReference type="GO" id="GO:0046872">
    <property type="term" value="F:metal ion binding"/>
    <property type="evidence" value="ECO:0007669"/>
    <property type="project" value="UniProtKB-KW"/>
</dbReference>
<dbReference type="FunFam" id="1.10.420.10:FF:000004">
    <property type="entry name" value="Catalase-peroxidase"/>
    <property type="match status" value="1"/>
</dbReference>
<feature type="cross-link" description="Tryptophyl-tyrosyl-methioninium (Tyr-Met) (with Trp-106)" evidence="12">
    <location>
        <begin position="229"/>
        <end position="255"/>
    </location>
</feature>
<dbReference type="PRINTS" id="PR00460">
    <property type="entry name" value="BPEROXIDASE"/>
</dbReference>
<comment type="similarity">
    <text evidence="9 12 13">Belongs to the peroxidase family. Peroxidase/catalase subfamily.</text>
</comment>
<keyword evidence="5 12" id="KW-0408">Iron</keyword>
<evidence type="ECO:0000256" key="11">
    <source>
        <dbReference type="ARBA" id="ARBA00074141"/>
    </source>
</evidence>
<dbReference type="GO" id="GO:0020037">
    <property type="term" value="F:heme binding"/>
    <property type="evidence" value="ECO:0007669"/>
    <property type="project" value="InterPro"/>
</dbReference>
<dbReference type="InterPro" id="IPR019793">
    <property type="entry name" value="Peroxidases_heam-ligand_BS"/>
</dbReference>
<comment type="PTM">
    <text evidence="12">Formation of the three residue Trp-Tyr-Met cross-link is important for the catalase, but not the peroxidase activity of the enzyme.</text>
</comment>
<reference evidence="15" key="1">
    <citation type="submission" date="2020-03" db="EMBL/GenBank/DDBJ databases">
        <authorList>
            <person name="Guo F."/>
        </authorList>
    </citation>
    <scope>NUCLEOTIDE SEQUENCE</scope>
    <source>
        <strain evidence="15">JCM 30134</strain>
    </source>
</reference>
<keyword evidence="2 12" id="KW-0349">Heme</keyword>
<dbReference type="InterPro" id="IPR019794">
    <property type="entry name" value="Peroxidases_AS"/>
</dbReference>
<dbReference type="EMBL" id="JAAONZ010000004">
    <property type="protein sequence ID" value="NHO65442.1"/>
    <property type="molecule type" value="Genomic_DNA"/>
</dbReference>
<evidence type="ECO:0000313" key="16">
    <source>
        <dbReference type="Proteomes" id="UP000787472"/>
    </source>
</evidence>
<dbReference type="PROSITE" id="PS00436">
    <property type="entry name" value="PEROXIDASE_2"/>
    <property type="match status" value="1"/>
</dbReference>
<evidence type="ECO:0000256" key="9">
    <source>
        <dbReference type="ARBA" id="ARBA00060838"/>
    </source>
</evidence>
<dbReference type="Gene3D" id="1.10.420.10">
    <property type="entry name" value="Peroxidase, domain 2"/>
    <property type="match status" value="2"/>
</dbReference>
<dbReference type="NCBIfam" id="NF011635">
    <property type="entry name" value="PRK15061.1"/>
    <property type="match status" value="1"/>
</dbReference>
<dbReference type="InterPro" id="IPR002016">
    <property type="entry name" value="Haem_peroxidase"/>
</dbReference>
<dbReference type="GO" id="GO:0004096">
    <property type="term" value="F:catalase activity"/>
    <property type="evidence" value="ECO:0007669"/>
    <property type="project" value="UniProtKB-UniRule"/>
</dbReference>
<dbReference type="AlphaFoldDB" id="A0A9E5JRI2"/>
<dbReference type="SUPFAM" id="SSF48113">
    <property type="entry name" value="Heme-dependent peroxidases"/>
    <property type="match status" value="2"/>
</dbReference>
<evidence type="ECO:0000256" key="4">
    <source>
        <dbReference type="ARBA" id="ARBA00023002"/>
    </source>
</evidence>
<evidence type="ECO:0000256" key="13">
    <source>
        <dbReference type="RuleBase" id="RU003451"/>
    </source>
</evidence>
<dbReference type="EC" id="1.11.1.21" evidence="10 12"/>
<dbReference type="Pfam" id="PF00141">
    <property type="entry name" value="peroxidase"/>
    <property type="match status" value="2"/>
</dbReference>
<feature type="site" description="Transition state stabilizer" evidence="12">
    <location>
        <position position="103"/>
    </location>
</feature>
<dbReference type="Proteomes" id="UP000787472">
    <property type="component" value="Unassembled WGS sequence"/>
</dbReference>
<keyword evidence="12 13" id="KW-0732">Signal</keyword>
<accession>A0A9E5JRI2</accession>
<evidence type="ECO:0000256" key="12">
    <source>
        <dbReference type="HAMAP-Rule" id="MF_01961"/>
    </source>
</evidence>
<protein>
    <recommendedName>
        <fullName evidence="11 12">Catalase-peroxidase</fullName>
        <shortName evidence="12">CP</shortName>
        <ecNumber evidence="10 12">1.11.1.21</ecNumber>
    </recommendedName>
    <alternativeName>
        <fullName evidence="12">Peroxidase/catalase</fullName>
    </alternativeName>
</protein>
<dbReference type="RefSeq" id="WP_167184340.1">
    <property type="nucleotide sequence ID" value="NZ_JAAONZ010000004.1"/>
</dbReference>
<dbReference type="InterPro" id="IPR010255">
    <property type="entry name" value="Haem_peroxidase_sf"/>
</dbReference>
<evidence type="ECO:0000313" key="15">
    <source>
        <dbReference type="EMBL" id="NHO65442.1"/>
    </source>
</evidence>
<gene>
    <name evidence="12 15" type="primary">katG</name>
    <name evidence="15" type="ORF">G8770_07810</name>
</gene>
<evidence type="ECO:0000256" key="7">
    <source>
        <dbReference type="ARBA" id="ARBA00049145"/>
    </source>
</evidence>
<name>A0A9E5JRI2_9GAMM</name>
<comment type="cofactor">
    <cofactor evidence="12">
        <name>heme b</name>
        <dbReference type="ChEBI" id="CHEBI:60344"/>
    </cofactor>
    <text evidence="12">Binds 1 heme b (iron(II)-protoporphyrin IX) group per dimer.</text>
</comment>
<sequence length="741" mass="81483" precursor="true">MIRQKLPLIAAIALAMSPLVAPGTASAEGQPQSTQFWWPEQLSLAPLRQHAAESDPMGENFDYAEAFKTLDLDAVKQDIEVLMTTSQDWWPADYGHYGPFFIRMAWHSAGVYRIWDGRGGAAGGQQRFEPLNSWPDNVNLDKARRLLWPVKQKYGNKISWADLMVLTGNVALESMGFETFGFAGGREDDWEADMVYWGPETEWLAGDKRYSGKRKLEKPLAAVQMGLIYVNPEGPNGNPDPLLAAQDIRDTFGRMAMNDEETVALIAGGHTFGKAHGAHKPEECVGAEPAAAGVEEQGFGWKNKCGSGKGADTVTSGLEGAWSANPVAWTSQYLDNLFAYEWVKTKSPAGATQWIPANGQASTLVPDAHDNTKRHAPIMFTTDLALKFDPSYRAIAKRFHEDPAEYRLAFAKAWFKLTHRDMGPRIRYLGDEAPQEVLIWQDPIPEVNHKLVSKRDIKKLKSQILGSGLSVPELVRTAWSSASSFRGTDMRGGANGARIRLAPQKDWEANNPEELANVLQSLQKIQQAFNRKGGKTQVSLADLIVLGGAAAIEKAAATAGHDISVPFTPGRMDASQAQTDAQSFAALQPTADGFRNYFSEHNILSPAEKLVDKANLLTLTVPEMTVLVGGLRGLDANYEGADTGVFTDRPGTLSNDFFVNLLDMSTEWKKSDQPGLYEGRDRSTGELKWTATPVDLIFGSHSELRAIAEVYAAADADDKFLTDFVDAWVKVMQLDRFDLDV</sequence>
<evidence type="ECO:0000256" key="2">
    <source>
        <dbReference type="ARBA" id="ARBA00022617"/>
    </source>
</evidence>
<dbReference type="PANTHER" id="PTHR30555">
    <property type="entry name" value="HYDROPEROXIDASE I, BIFUNCTIONAL CATALASE-PEROXIDASE"/>
    <property type="match status" value="1"/>
</dbReference>
<dbReference type="PROSITE" id="PS00435">
    <property type="entry name" value="PEROXIDASE_1"/>
    <property type="match status" value="1"/>
</dbReference>
<evidence type="ECO:0000259" key="14">
    <source>
        <dbReference type="PROSITE" id="PS50873"/>
    </source>
</evidence>
<keyword evidence="16" id="KW-1185">Reference proteome</keyword>
<keyword evidence="1 12" id="KW-0575">Peroxidase</keyword>
<dbReference type="CDD" id="cd08200">
    <property type="entry name" value="catalase_peroxidase_2"/>
    <property type="match status" value="1"/>
</dbReference>
<dbReference type="PANTHER" id="PTHR30555:SF0">
    <property type="entry name" value="CATALASE-PEROXIDASE"/>
    <property type="match status" value="1"/>
</dbReference>
<dbReference type="FunFam" id="1.10.420.10:FF:000002">
    <property type="entry name" value="Catalase-peroxidase"/>
    <property type="match status" value="1"/>
</dbReference>
<feature type="chain" id="PRO_5039752785" description="Catalase-peroxidase" evidence="12 13">
    <location>
        <begin position="28"/>
        <end position="741"/>
    </location>
</feature>
<dbReference type="PROSITE" id="PS50873">
    <property type="entry name" value="PEROXIDASE_4"/>
    <property type="match status" value="1"/>
</dbReference>
<dbReference type="Gene3D" id="1.10.520.10">
    <property type="match status" value="2"/>
</dbReference>
<dbReference type="GO" id="GO:0042744">
    <property type="term" value="P:hydrogen peroxide catabolic process"/>
    <property type="evidence" value="ECO:0007669"/>
    <property type="project" value="UniProtKB-KW"/>
</dbReference>
<feature type="binding site" description="axial binding residue" evidence="12">
    <location>
        <position position="270"/>
    </location>
    <ligand>
        <name>heme b</name>
        <dbReference type="ChEBI" id="CHEBI:60344"/>
    </ligand>
    <ligandPart>
        <name>Fe</name>
        <dbReference type="ChEBI" id="CHEBI:18248"/>
    </ligandPart>
</feature>
<keyword evidence="6 12" id="KW-0376">Hydrogen peroxide</keyword>
<dbReference type="HAMAP" id="MF_01961">
    <property type="entry name" value="Catal_peroxid"/>
    <property type="match status" value="1"/>
</dbReference>
<organism evidence="15 16">
    <name type="scientific">Pseudomaricurvus hydrocarbonicus</name>
    <dbReference type="NCBI Taxonomy" id="1470433"/>
    <lineage>
        <taxon>Bacteria</taxon>
        <taxon>Pseudomonadati</taxon>
        <taxon>Pseudomonadota</taxon>
        <taxon>Gammaproteobacteria</taxon>
        <taxon>Cellvibrionales</taxon>
        <taxon>Cellvibrionaceae</taxon>
        <taxon>Pseudomaricurvus</taxon>
    </lineage>
</organism>
<dbReference type="FunFam" id="1.10.520.10:FF:000002">
    <property type="entry name" value="Catalase-peroxidase"/>
    <property type="match status" value="1"/>
</dbReference>
<feature type="signal peptide" evidence="12 13">
    <location>
        <begin position="1"/>
        <end position="27"/>
    </location>
</feature>
<feature type="domain" description="Plant heme peroxidase family profile" evidence="14">
    <location>
        <begin position="140"/>
        <end position="437"/>
    </location>
</feature>
<dbReference type="GO" id="GO:0005829">
    <property type="term" value="C:cytosol"/>
    <property type="evidence" value="ECO:0007669"/>
    <property type="project" value="TreeGrafter"/>
</dbReference>
<comment type="catalytic activity">
    <reaction evidence="7 12 13">
        <text>2 H2O2 = O2 + 2 H2O</text>
        <dbReference type="Rhea" id="RHEA:20309"/>
        <dbReference type="ChEBI" id="CHEBI:15377"/>
        <dbReference type="ChEBI" id="CHEBI:15379"/>
        <dbReference type="ChEBI" id="CHEBI:16240"/>
        <dbReference type="EC" id="1.11.1.21"/>
    </reaction>
</comment>
<dbReference type="InterPro" id="IPR000763">
    <property type="entry name" value="Catalase_peroxidase"/>
</dbReference>
<evidence type="ECO:0000256" key="10">
    <source>
        <dbReference type="ARBA" id="ARBA00067012"/>
    </source>
</evidence>